<dbReference type="Pfam" id="PF00198">
    <property type="entry name" value="2-oxoacid_dh"/>
    <property type="match status" value="1"/>
</dbReference>
<keyword evidence="2 6" id="KW-0808">Transferase</keyword>
<gene>
    <name evidence="10" type="ORF">MAM_03021</name>
</gene>
<evidence type="ECO:0000256" key="7">
    <source>
        <dbReference type="SAM" id="MobiDB-lite"/>
    </source>
</evidence>
<evidence type="ECO:0000256" key="5">
    <source>
        <dbReference type="ARBA" id="ARBA00023315"/>
    </source>
</evidence>
<dbReference type="SUPFAM" id="SSF51230">
    <property type="entry name" value="Single hybrid motif"/>
    <property type="match status" value="1"/>
</dbReference>
<comment type="similarity">
    <text evidence="1 6">Belongs to the 2-oxoacid dehydrogenase family.</text>
</comment>
<dbReference type="InterPro" id="IPR004167">
    <property type="entry name" value="PSBD"/>
</dbReference>
<evidence type="ECO:0000256" key="6">
    <source>
        <dbReference type="RuleBase" id="RU361137"/>
    </source>
</evidence>
<evidence type="ECO:0000259" key="8">
    <source>
        <dbReference type="PROSITE" id="PS50968"/>
    </source>
</evidence>
<evidence type="ECO:0000256" key="3">
    <source>
        <dbReference type="ARBA" id="ARBA00022823"/>
    </source>
</evidence>
<comment type="catalytic activity">
    <reaction evidence="6">
        <text>N(6)-[(R)-dihydrolipoyl]-L-lysyl-[protein] + acetyl-CoA = N(6)-[(R)-S(8)-acetyldihydrolipoyl]-L-lysyl-[protein] + CoA</text>
        <dbReference type="Rhea" id="RHEA:17017"/>
        <dbReference type="Rhea" id="RHEA-COMP:10475"/>
        <dbReference type="Rhea" id="RHEA-COMP:10478"/>
        <dbReference type="ChEBI" id="CHEBI:57287"/>
        <dbReference type="ChEBI" id="CHEBI:57288"/>
        <dbReference type="ChEBI" id="CHEBI:83100"/>
        <dbReference type="ChEBI" id="CHEBI:83111"/>
        <dbReference type="EC" id="2.3.1.12"/>
    </reaction>
</comment>
<dbReference type="PROSITE" id="PS51826">
    <property type="entry name" value="PSBD"/>
    <property type="match status" value="1"/>
</dbReference>
<dbReference type="EC" id="2.3.1.12" evidence="6"/>
<comment type="subcellular location">
    <subcellularLocation>
        <location evidence="6">Mitochondrion</location>
    </subcellularLocation>
</comment>
<dbReference type="OrthoDB" id="537444at2759"/>
<feature type="compositionally biased region" description="Polar residues" evidence="7">
    <location>
        <begin position="1"/>
        <end position="15"/>
    </location>
</feature>
<dbReference type="GO" id="GO:0006086">
    <property type="term" value="P:pyruvate decarboxylation to acetyl-CoA"/>
    <property type="evidence" value="ECO:0007669"/>
    <property type="project" value="InterPro"/>
</dbReference>
<evidence type="ECO:0000256" key="2">
    <source>
        <dbReference type="ARBA" id="ARBA00022679"/>
    </source>
</evidence>
<dbReference type="EMBL" id="AZHE01000005">
    <property type="protein sequence ID" value="KHN99323.1"/>
    <property type="molecule type" value="Genomic_DNA"/>
</dbReference>
<feature type="region of interest" description="Disordered" evidence="7">
    <location>
        <begin position="89"/>
        <end position="136"/>
    </location>
</feature>
<dbReference type="STRING" id="1081103.A0A0B2WZ77"/>
<evidence type="ECO:0000256" key="1">
    <source>
        <dbReference type="ARBA" id="ARBA00007317"/>
    </source>
</evidence>
<dbReference type="InterPro" id="IPR023213">
    <property type="entry name" value="CAT-like_dom_sf"/>
</dbReference>
<feature type="domain" description="Lipoyl-binding" evidence="8">
    <location>
        <begin position="1"/>
        <end position="72"/>
    </location>
</feature>
<dbReference type="InterPro" id="IPR011053">
    <property type="entry name" value="Single_hybrid_motif"/>
</dbReference>
<dbReference type="PROSITE" id="PS00189">
    <property type="entry name" value="LIPOYL"/>
    <property type="match status" value="1"/>
</dbReference>
<evidence type="ECO:0000259" key="9">
    <source>
        <dbReference type="PROSITE" id="PS51826"/>
    </source>
</evidence>
<dbReference type="GO" id="GO:0005739">
    <property type="term" value="C:mitochondrion"/>
    <property type="evidence" value="ECO:0007669"/>
    <property type="project" value="UniProtKB-SubCell"/>
</dbReference>
<organism evidence="10 11">
    <name type="scientific">Metarhizium album (strain ARSEF 1941)</name>
    <dbReference type="NCBI Taxonomy" id="1081103"/>
    <lineage>
        <taxon>Eukaryota</taxon>
        <taxon>Fungi</taxon>
        <taxon>Dikarya</taxon>
        <taxon>Ascomycota</taxon>
        <taxon>Pezizomycotina</taxon>
        <taxon>Sordariomycetes</taxon>
        <taxon>Hypocreomycetidae</taxon>
        <taxon>Hypocreales</taxon>
        <taxon>Clavicipitaceae</taxon>
        <taxon>Metarhizium</taxon>
    </lineage>
</organism>
<dbReference type="GO" id="GO:0004742">
    <property type="term" value="F:dihydrolipoyllysine-residue acetyltransferase activity"/>
    <property type="evidence" value="ECO:0007669"/>
    <property type="project" value="UniProtKB-UniRule"/>
</dbReference>
<dbReference type="InterPro" id="IPR000089">
    <property type="entry name" value="Biotin_lipoyl"/>
</dbReference>
<feature type="compositionally biased region" description="Basic and acidic residues" evidence="7">
    <location>
        <begin position="127"/>
        <end position="136"/>
    </location>
</feature>
<reference evidence="10 11" key="1">
    <citation type="journal article" date="2014" name="Proc. Natl. Acad. Sci. U.S.A.">
        <title>Trajectory and genomic determinants of fungal-pathogen speciation and host adaptation.</title>
        <authorList>
            <person name="Hu X."/>
            <person name="Xiao G."/>
            <person name="Zheng P."/>
            <person name="Shang Y."/>
            <person name="Su Y."/>
            <person name="Zhang X."/>
            <person name="Liu X."/>
            <person name="Zhan S."/>
            <person name="St Leger R.J."/>
            <person name="Wang C."/>
        </authorList>
    </citation>
    <scope>NUCLEOTIDE SEQUENCE [LARGE SCALE GENOMIC DNA]</scope>
    <source>
        <strain evidence="10 11">ARSEF 1941</strain>
    </source>
</reference>
<dbReference type="PANTHER" id="PTHR23151">
    <property type="entry name" value="DIHYDROLIPOAMIDE ACETYL/SUCCINYL-TRANSFERASE-RELATED"/>
    <property type="match status" value="1"/>
</dbReference>
<dbReference type="Pfam" id="PF02817">
    <property type="entry name" value="E3_binding"/>
    <property type="match status" value="1"/>
</dbReference>
<dbReference type="Gene3D" id="3.30.559.10">
    <property type="entry name" value="Chloramphenicol acetyltransferase-like domain"/>
    <property type="match status" value="1"/>
</dbReference>
<name>A0A0B2WZ77_METAS</name>
<dbReference type="SUPFAM" id="SSF52777">
    <property type="entry name" value="CoA-dependent acyltransferases"/>
    <property type="match status" value="1"/>
</dbReference>
<protein>
    <recommendedName>
        <fullName evidence="6">Acetyltransferase component of pyruvate dehydrogenase complex</fullName>
        <ecNumber evidence="6">2.3.1.12</ecNumber>
    </recommendedName>
</protein>
<dbReference type="InterPro" id="IPR003016">
    <property type="entry name" value="2-oxoA_DH_lipoyl-BS"/>
</dbReference>
<keyword evidence="3 6" id="KW-0450">Lipoyl</keyword>
<dbReference type="RefSeq" id="XP_040680389.1">
    <property type="nucleotide sequence ID" value="XM_040821820.1"/>
</dbReference>
<keyword evidence="4" id="KW-0809">Transit peptide</keyword>
<dbReference type="Pfam" id="PF00364">
    <property type="entry name" value="Biotin_lipoyl"/>
    <property type="match status" value="1"/>
</dbReference>
<dbReference type="Gene3D" id="4.10.320.10">
    <property type="entry name" value="E3-binding domain"/>
    <property type="match status" value="1"/>
</dbReference>
<feature type="compositionally biased region" description="Low complexity" evidence="7">
    <location>
        <begin position="106"/>
        <end position="122"/>
    </location>
</feature>
<dbReference type="NCBIfam" id="TIGR01349">
    <property type="entry name" value="PDHac_trf_mito"/>
    <property type="match status" value="1"/>
</dbReference>
<dbReference type="InterPro" id="IPR045257">
    <property type="entry name" value="E2/Pdx1"/>
</dbReference>
<keyword evidence="5 6" id="KW-0012">Acyltransferase</keyword>
<feature type="domain" description="Peripheral subunit-binding (PSBD)" evidence="9">
    <location>
        <begin position="138"/>
        <end position="175"/>
    </location>
</feature>
<dbReference type="Proteomes" id="UP000030816">
    <property type="component" value="Unassembled WGS sequence"/>
</dbReference>
<dbReference type="GeneID" id="63737476"/>
<dbReference type="HOGENOM" id="CLU_016733_10_2_1"/>
<evidence type="ECO:0000313" key="11">
    <source>
        <dbReference type="Proteomes" id="UP000030816"/>
    </source>
</evidence>
<comment type="function">
    <text evidence="6">The pyruvate dehydrogenase complex catalyzes the overall conversion of pyruvate to acetyl-CoA and CO(2).</text>
</comment>
<proteinExistence type="inferred from homology"/>
<dbReference type="AlphaFoldDB" id="A0A0B2WZ77"/>
<comment type="cofactor">
    <cofactor evidence="6">
        <name>(R)-lipoate</name>
        <dbReference type="ChEBI" id="CHEBI:83088"/>
    </cofactor>
    <text evidence="6">Binds 1 lipoyl cofactor covalently.</text>
</comment>
<keyword evidence="11" id="KW-1185">Reference proteome</keyword>
<dbReference type="FunFam" id="3.30.559.10:FF:000003">
    <property type="entry name" value="Acetyltransferase component of pyruvate dehydrogenase complex"/>
    <property type="match status" value="1"/>
</dbReference>
<dbReference type="Gene3D" id="2.40.50.100">
    <property type="match status" value="1"/>
</dbReference>
<dbReference type="FunFam" id="2.40.50.100:FF:000010">
    <property type="entry name" value="Acetyltransferase component of pyruvate dehydrogenase complex"/>
    <property type="match status" value="1"/>
</dbReference>
<dbReference type="PANTHER" id="PTHR23151:SF90">
    <property type="entry name" value="DIHYDROLIPOYLLYSINE-RESIDUE ACETYLTRANSFERASE COMPONENT OF PYRUVATE DEHYDROGENASE COMPLEX, MITOCHONDRIAL-RELATED"/>
    <property type="match status" value="1"/>
</dbReference>
<sequence length="418" mass="44414">MPALSPTMQAGNIGSWQKKAGDSIAPGDVLVEIETDKAQMDFEFQEEGVIAKILKESGDKDVPVGSPIAILVEEGTDISAFEKFTLEDAGGNAEPAQPKQEDKSESQPASSSAPATSAEPEQYSSEGKLETALDREPNVAPAAKRLARENGISLDGIKGTGKGGKITEEDVKKAISSPAVASPAATFEDIPLTNMRKTIASRLQESVQKNPHFFVTSSLSVTKLLKLRQALNSSSEGKYKLSVNDFLIKAIAAASKSFPAVNSSWREGSIRQFNTVDVSVAVSTPTGLITPIVTGVDARGLESISGKVKELAKKARDNKLKPEEYQGGTISISNMGMNAAVDHFTAVINPPQAAILAVGTTKKVAVPVEKEDGTTAVEWDDQITVTASFDHKVVDGAVGAEWIREFKKVIENPLQLLL</sequence>
<dbReference type="InterPro" id="IPR006257">
    <property type="entry name" value="LAT1"/>
</dbReference>
<evidence type="ECO:0000256" key="4">
    <source>
        <dbReference type="ARBA" id="ARBA00022946"/>
    </source>
</evidence>
<dbReference type="CDD" id="cd06849">
    <property type="entry name" value="lipoyl_domain"/>
    <property type="match status" value="1"/>
</dbReference>
<dbReference type="SUPFAM" id="SSF47005">
    <property type="entry name" value="Peripheral subunit-binding domain of 2-oxo acid dehydrogenase complex"/>
    <property type="match status" value="1"/>
</dbReference>
<dbReference type="PROSITE" id="PS50968">
    <property type="entry name" value="BIOTINYL_LIPOYL"/>
    <property type="match status" value="1"/>
</dbReference>
<dbReference type="GO" id="GO:0045254">
    <property type="term" value="C:pyruvate dehydrogenase complex"/>
    <property type="evidence" value="ECO:0007669"/>
    <property type="project" value="UniProtKB-UniRule"/>
</dbReference>
<accession>A0A0B2WZ77</accession>
<dbReference type="InterPro" id="IPR001078">
    <property type="entry name" value="2-oxoacid_DH_actylTfrase"/>
</dbReference>
<feature type="region of interest" description="Disordered" evidence="7">
    <location>
        <begin position="1"/>
        <end position="22"/>
    </location>
</feature>
<evidence type="ECO:0000313" key="10">
    <source>
        <dbReference type="EMBL" id="KHN99323.1"/>
    </source>
</evidence>
<comment type="caution">
    <text evidence="10">The sequence shown here is derived from an EMBL/GenBank/DDBJ whole genome shotgun (WGS) entry which is preliminary data.</text>
</comment>
<dbReference type="InterPro" id="IPR036625">
    <property type="entry name" value="E3-bd_dom_sf"/>
</dbReference>